<evidence type="ECO:0000313" key="8">
    <source>
        <dbReference type="Proteomes" id="UP000015927"/>
    </source>
</evidence>
<keyword evidence="3 5" id="KW-1133">Transmembrane helix</keyword>
<feature type="transmembrane region" description="Helical" evidence="5">
    <location>
        <begin position="134"/>
        <end position="155"/>
    </location>
</feature>
<dbReference type="RefSeq" id="WP_003568598.1">
    <property type="nucleotide sequence ID" value="NC_022112.1"/>
</dbReference>
<dbReference type="AlphaFoldDB" id="A0A826HN60"/>
<dbReference type="Pfam" id="PF01694">
    <property type="entry name" value="Rhomboid"/>
    <property type="match status" value="1"/>
</dbReference>
<evidence type="ECO:0000259" key="6">
    <source>
        <dbReference type="Pfam" id="PF01694"/>
    </source>
</evidence>
<keyword evidence="4 5" id="KW-0472">Membrane</keyword>
<proteinExistence type="predicted"/>
<dbReference type="Proteomes" id="UP000015927">
    <property type="component" value="Chromosome"/>
</dbReference>
<feature type="domain" description="Peptidase S54 rhomboid" evidence="6">
    <location>
        <begin position="58"/>
        <end position="212"/>
    </location>
</feature>
<feature type="transmembrane region" description="Helical" evidence="5">
    <location>
        <begin position="193"/>
        <end position="214"/>
    </location>
</feature>
<accession>A0A826HN60</accession>
<evidence type="ECO:0000256" key="2">
    <source>
        <dbReference type="ARBA" id="ARBA00022692"/>
    </source>
</evidence>
<evidence type="ECO:0000256" key="3">
    <source>
        <dbReference type="ARBA" id="ARBA00022989"/>
    </source>
</evidence>
<dbReference type="GO" id="GO:0016020">
    <property type="term" value="C:membrane"/>
    <property type="evidence" value="ECO:0007669"/>
    <property type="project" value="UniProtKB-SubCell"/>
</dbReference>
<feature type="transmembrane region" description="Helical" evidence="5">
    <location>
        <begin position="99"/>
        <end position="122"/>
    </location>
</feature>
<feature type="transmembrane region" description="Helical" evidence="5">
    <location>
        <begin position="21"/>
        <end position="42"/>
    </location>
</feature>
<keyword evidence="2 5" id="KW-0812">Transmembrane</keyword>
<dbReference type="Gene3D" id="1.20.1540.10">
    <property type="entry name" value="Rhomboid-like"/>
    <property type="match status" value="1"/>
</dbReference>
<feature type="transmembrane region" description="Helical" evidence="5">
    <location>
        <begin position="76"/>
        <end position="92"/>
    </location>
</feature>
<dbReference type="EMBL" id="CP002391">
    <property type="protein sequence ID" value="EEQ66124.1"/>
    <property type="molecule type" value="Genomic_DNA"/>
</dbReference>
<dbReference type="InterPro" id="IPR022764">
    <property type="entry name" value="Peptidase_S54_rhomboid_dom"/>
</dbReference>
<evidence type="ECO:0000256" key="4">
    <source>
        <dbReference type="ARBA" id="ARBA00023136"/>
    </source>
</evidence>
<sequence>MLLKLRNSNLLSIVLGARGTFLICFILLSCYLLYSVLAYTFLIPTGNFLGDIPSVLRGEFWRIITSTVYHYEWEHLLKNMLAIIVLGPFIEWKTGSFALVTSFFLSSWIGVLLFSFGFGGFIQSTFGIGTYIYSFYGASMSVYGLFPMAIIALLIKKPAFSLMTKFVLLGSFLYYFIVGFWPNPDASDTEVVVQIAHSCGFLAGLLCVLIILILRNRKKIFSYMS</sequence>
<dbReference type="SUPFAM" id="SSF144091">
    <property type="entry name" value="Rhomboid-like"/>
    <property type="match status" value="1"/>
</dbReference>
<dbReference type="InterPro" id="IPR035952">
    <property type="entry name" value="Rhomboid-like_sf"/>
</dbReference>
<protein>
    <submittedName>
        <fullName evidence="7">Peptidase S54</fullName>
    </submittedName>
</protein>
<dbReference type="GeneID" id="57088779"/>
<dbReference type="GO" id="GO:0004252">
    <property type="term" value="F:serine-type endopeptidase activity"/>
    <property type="evidence" value="ECO:0007669"/>
    <property type="project" value="InterPro"/>
</dbReference>
<gene>
    <name evidence="7" type="ORF">LBPG_01573</name>
</gene>
<dbReference type="PROSITE" id="PS51257">
    <property type="entry name" value="PROKAR_LIPOPROTEIN"/>
    <property type="match status" value="1"/>
</dbReference>
<dbReference type="PANTHER" id="PTHR43066">
    <property type="entry name" value="RHOMBOID-RELATED PROTEIN"/>
    <property type="match status" value="1"/>
</dbReference>
<comment type="subcellular location">
    <subcellularLocation>
        <location evidence="1">Membrane</location>
        <topology evidence="1">Multi-pass membrane protein</topology>
    </subcellularLocation>
</comment>
<evidence type="ECO:0000256" key="1">
    <source>
        <dbReference type="ARBA" id="ARBA00004141"/>
    </source>
</evidence>
<organism evidence="7 8">
    <name type="scientific">Lacticaseibacillus paracasei subsp. paracasei 8700:2</name>
    <dbReference type="NCBI Taxonomy" id="537973"/>
    <lineage>
        <taxon>Bacteria</taxon>
        <taxon>Bacillati</taxon>
        <taxon>Bacillota</taxon>
        <taxon>Bacilli</taxon>
        <taxon>Lactobacillales</taxon>
        <taxon>Lactobacillaceae</taxon>
        <taxon>Lacticaseibacillus</taxon>
    </lineage>
</organism>
<evidence type="ECO:0000313" key="7">
    <source>
        <dbReference type="EMBL" id="EEQ66124.1"/>
    </source>
</evidence>
<dbReference type="KEGG" id="lpi:LBPG_01573"/>
<feature type="transmembrane region" description="Helical" evidence="5">
    <location>
        <begin position="162"/>
        <end position="181"/>
    </location>
</feature>
<name>A0A826HN60_LACPA</name>
<reference evidence="7 8" key="1">
    <citation type="submission" date="2010-12" db="EMBL/GenBank/DDBJ databases">
        <title>The Genome Sequence of Lactobacillus paracasei subsp. paracasei strain 8700:2.</title>
        <authorList>
            <consortium name="The Broad Institute Genome Sequencing Platform"/>
            <person name="Ward D."/>
            <person name="Earl A."/>
            <person name="Feldgarden M."/>
            <person name="Young S.K."/>
            <person name="Gargeya S."/>
            <person name="Zeng Q."/>
            <person name="Alvarado L."/>
            <person name="Berlin A."/>
            <person name="Bochicchio J."/>
            <person name="Chapman S.B."/>
            <person name="Chen Z."/>
            <person name="Freedman E."/>
            <person name="Gellesch M."/>
            <person name="Goldberg J."/>
            <person name="Griggs A."/>
            <person name="Gujja S."/>
            <person name="Heilman E."/>
            <person name="Heiman D."/>
            <person name="Howarth C."/>
            <person name="Mehta T."/>
            <person name="Neiman D."/>
            <person name="Pearson M."/>
            <person name="Roberts A."/>
            <person name="Saif S."/>
            <person name="Shea T."/>
            <person name="Shenoy N."/>
            <person name="Sisk P."/>
            <person name="Stolte C."/>
            <person name="Sykes S."/>
            <person name="White J."/>
            <person name="Yandava C."/>
            <person name="Saulnier D."/>
            <person name="Haas B."/>
            <person name="Nusbaum C."/>
            <person name="Birren B."/>
        </authorList>
    </citation>
    <scope>NUCLEOTIDE SEQUENCE [LARGE SCALE GENOMIC DNA]</scope>
    <source>
        <strain evidence="7 8">8700:2</strain>
    </source>
</reference>
<evidence type="ECO:0000256" key="5">
    <source>
        <dbReference type="SAM" id="Phobius"/>
    </source>
</evidence>